<feature type="transmembrane region" description="Helical" evidence="1">
    <location>
        <begin position="169"/>
        <end position="188"/>
    </location>
</feature>
<feature type="transmembrane region" description="Helical" evidence="1">
    <location>
        <begin position="12"/>
        <end position="37"/>
    </location>
</feature>
<dbReference type="InterPro" id="IPR010266">
    <property type="entry name" value="NnrS"/>
</dbReference>
<comment type="caution">
    <text evidence="2">The sequence shown here is derived from an EMBL/GenBank/DDBJ whole genome shotgun (WGS) entry which is preliminary data.</text>
</comment>
<dbReference type="RefSeq" id="WP_246953717.1">
    <property type="nucleotide sequence ID" value="NZ_JALKII010000014.1"/>
</dbReference>
<dbReference type="Proteomes" id="UP001165524">
    <property type="component" value="Unassembled WGS sequence"/>
</dbReference>
<feature type="transmembrane region" description="Helical" evidence="1">
    <location>
        <begin position="85"/>
        <end position="105"/>
    </location>
</feature>
<sequence>MKPSASLSTLVAYPFRIFFLSLAIWALAVVALWVPIISGQLQWPLAWPALVWHQHEMLFGVLNAAIAGFLLTAVCVWTNTERLHGGALLALWLVWLAGRLLATFGQGVPEMIVVGVNLVFLPLVMLDAGWRIRAARQHRHLIVLAVLGLIWAMQAGFLLVSPLRFAEAALLATSLLMMVIGGRITPAFSRNWLQRQGRDAAAVRTIPALERLVIVTLLLVVLAVVTGWPAQLVALLAVLAASTGGVRLLLWRGWLVRAEPLLWILHLSLWWIPVALLLLAGARLGWWPASAWLHAAGVGAMGGLILGVIARVSLGHTGRALVLPGGMAMAFILLHAGAVIRVLTAFTVLPWKAGVVISGLCWVIAFALFVWRYTAILASPRVDGKPG</sequence>
<feature type="transmembrane region" description="Helical" evidence="1">
    <location>
        <begin position="349"/>
        <end position="371"/>
    </location>
</feature>
<dbReference type="Pfam" id="PF05940">
    <property type="entry name" value="NnrS"/>
    <property type="match status" value="1"/>
</dbReference>
<feature type="transmembrane region" description="Helical" evidence="1">
    <location>
        <begin position="262"/>
        <end position="286"/>
    </location>
</feature>
<reference evidence="2" key="1">
    <citation type="submission" date="2022-04" db="EMBL/GenBank/DDBJ databases">
        <title>Alcanivorax sp. CY1518 draft genome sequence.</title>
        <authorList>
            <person name="Zhao G."/>
            <person name="An M."/>
        </authorList>
    </citation>
    <scope>NUCLEOTIDE SEQUENCE</scope>
    <source>
        <strain evidence="2">CY1518</strain>
    </source>
</reference>
<evidence type="ECO:0000256" key="1">
    <source>
        <dbReference type="SAM" id="Phobius"/>
    </source>
</evidence>
<name>A0ABT0EAE2_9GAMM</name>
<keyword evidence="3" id="KW-1185">Reference proteome</keyword>
<keyword evidence="1" id="KW-0472">Membrane</keyword>
<proteinExistence type="predicted"/>
<feature type="transmembrane region" description="Helical" evidence="1">
    <location>
        <begin position="208"/>
        <end position="226"/>
    </location>
</feature>
<feature type="transmembrane region" description="Helical" evidence="1">
    <location>
        <begin position="232"/>
        <end position="250"/>
    </location>
</feature>
<accession>A0ABT0EAE2</accession>
<gene>
    <name evidence="2" type="ORF">MU846_13750</name>
</gene>
<keyword evidence="1" id="KW-0812">Transmembrane</keyword>
<feature type="transmembrane region" description="Helical" evidence="1">
    <location>
        <begin position="57"/>
        <end position="78"/>
    </location>
</feature>
<protein>
    <submittedName>
        <fullName evidence="2">NnrS family protein</fullName>
    </submittedName>
</protein>
<feature type="transmembrane region" description="Helical" evidence="1">
    <location>
        <begin position="141"/>
        <end position="163"/>
    </location>
</feature>
<feature type="transmembrane region" description="Helical" evidence="1">
    <location>
        <begin position="321"/>
        <end position="343"/>
    </location>
</feature>
<evidence type="ECO:0000313" key="3">
    <source>
        <dbReference type="Proteomes" id="UP001165524"/>
    </source>
</evidence>
<dbReference type="EMBL" id="JALKII010000014">
    <property type="protein sequence ID" value="MCK0538774.1"/>
    <property type="molecule type" value="Genomic_DNA"/>
</dbReference>
<feature type="transmembrane region" description="Helical" evidence="1">
    <location>
        <begin position="292"/>
        <end position="314"/>
    </location>
</feature>
<keyword evidence="1" id="KW-1133">Transmembrane helix</keyword>
<feature type="transmembrane region" description="Helical" evidence="1">
    <location>
        <begin position="111"/>
        <end position="129"/>
    </location>
</feature>
<evidence type="ECO:0000313" key="2">
    <source>
        <dbReference type="EMBL" id="MCK0538774.1"/>
    </source>
</evidence>
<organism evidence="2 3">
    <name type="scientific">Alcanivorax quisquiliarum</name>
    <dbReference type="NCBI Taxonomy" id="2933565"/>
    <lineage>
        <taxon>Bacteria</taxon>
        <taxon>Pseudomonadati</taxon>
        <taxon>Pseudomonadota</taxon>
        <taxon>Gammaproteobacteria</taxon>
        <taxon>Oceanospirillales</taxon>
        <taxon>Alcanivoracaceae</taxon>
        <taxon>Alcanivorax</taxon>
    </lineage>
</organism>